<reference evidence="1" key="1">
    <citation type="submission" date="2023-04" db="EMBL/GenBank/DDBJ databases">
        <authorList>
            <consortium name="ELIXIR-Norway"/>
        </authorList>
    </citation>
    <scope>NUCLEOTIDE SEQUENCE [LARGE SCALE GENOMIC DNA]</scope>
</reference>
<protein>
    <submittedName>
        <fullName evidence="1">Uncharacterized protein</fullName>
    </submittedName>
</protein>
<accession>A0ABN8ZVU4</accession>
<dbReference type="EMBL" id="OX459943">
    <property type="protein sequence ID" value="CAI9178117.1"/>
    <property type="molecule type" value="Genomic_DNA"/>
</dbReference>
<evidence type="ECO:0000313" key="2">
    <source>
        <dbReference type="Proteomes" id="UP001176941"/>
    </source>
</evidence>
<sequence length="133" mass="14387">MIRSCLQFLGVGSPANNQVPLYMEFSRQGHCSGLPCHPPGDLPNPGIEPAYPALAGGLFTTGSTGEARILVIELQLKLDSLQSILVLSTWSDYSSICRHLCLSVSEERIISILHQSGFCTTVVYVPTNVPPFL</sequence>
<evidence type="ECO:0000313" key="1">
    <source>
        <dbReference type="EMBL" id="CAI9178117.1"/>
    </source>
</evidence>
<name>A0ABN8ZVU4_RANTA</name>
<dbReference type="Proteomes" id="UP001176941">
    <property type="component" value="Chromosome 7"/>
</dbReference>
<gene>
    <name evidence="1" type="ORF">MRATA1EN1_LOCUS27079</name>
</gene>
<keyword evidence="2" id="KW-1185">Reference proteome</keyword>
<organism evidence="1 2">
    <name type="scientific">Rangifer tarandus platyrhynchus</name>
    <name type="common">Svalbard reindeer</name>
    <dbReference type="NCBI Taxonomy" id="3082113"/>
    <lineage>
        <taxon>Eukaryota</taxon>
        <taxon>Metazoa</taxon>
        <taxon>Chordata</taxon>
        <taxon>Craniata</taxon>
        <taxon>Vertebrata</taxon>
        <taxon>Euteleostomi</taxon>
        <taxon>Mammalia</taxon>
        <taxon>Eutheria</taxon>
        <taxon>Laurasiatheria</taxon>
        <taxon>Artiodactyla</taxon>
        <taxon>Ruminantia</taxon>
        <taxon>Pecora</taxon>
        <taxon>Cervidae</taxon>
        <taxon>Odocoileinae</taxon>
        <taxon>Rangifer</taxon>
    </lineage>
</organism>
<proteinExistence type="predicted"/>